<reference evidence="1 4" key="2">
    <citation type="submission" date="2018-01" db="EMBL/GenBank/DDBJ databases">
        <title>Complete genome sequence of Caulobacter flavus RHGG3.</title>
        <authorList>
            <person name="Yang E."/>
        </authorList>
    </citation>
    <scope>NUCLEOTIDE SEQUENCE [LARGE SCALE GENOMIC DNA]</scope>
    <source>
        <strain evidence="1 4">RHGG3</strain>
    </source>
</reference>
<evidence type="ECO:0008006" key="5">
    <source>
        <dbReference type="Google" id="ProtNLM"/>
    </source>
</evidence>
<proteinExistence type="predicted"/>
<evidence type="ECO:0000313" key="4">
    <source>
        <dbReference type="Proteomes" id="UP000281192"/>
    </source>
</evidence>
<gene>
    <name evidence="1" type="ORF">C1707_20350</name>
    <name evidence="2" type="ORF">CFHF_20720</name>
</gene>
<dbReference type="Proteomes" id="UP000234483">
    <property type="component" value="Unassembled WGS sequence"/>
</dbReference>
<dbReference type="KEGG" id="cfh:C1707_20350"/>
<sequence>MSKLHQTAATLRFFGEALDPDEITALLGKPPTRSCRKGDERCLHGGGTAREPRGSWIRTVRRLSPGDLDAQIDNLLSDLTQDIAAWQALSERFQADLFCGLFLREGNEGLPVSPETLLALGMRGLKLDLDIYGPEAD</sequence>
<dbReference type="OrthoDB" id="6025978at2"/>
<dbReference type="EMBL" id="PJRQ01000041">
    <property type="protein sequence ID" value="PLR08864.1"/>
    <property type="molecule type" value="Genomic_DNA"/>
</dbReference>
<evidence type="ECO:0000313" key="2">
    <source>
        <dbReference type="EMBL" id="PLR08864.1"/>
    </source>
</evidence>
<reference evidence="2 3" key="1">
    <citation type="submission" date="2017-12" db="EMBL/GenBank/DDBJ databases">
        <title>The genome sequence of Caulobacter flavus CGMCC1 15093.</title>
        <authorList>
            <person name="Gao J."/>
            <person name="Mao X."/>
            <person name="Sun J."/>
        </authorList>
    </citation>
    <scope>NUCLEOTIDE SEQUENCE [LARGE SCALE GENOMIC DNA]</scope>
    <source>
        <strain evidence="2 3">CGMCC1 15093</strain>
    </source>
</reference>
<organism evidence="2 3">
    <name type="scientific">Caulobacter flavus</name>
    <dbReference type="NCBI Taxonomy" id="1679497"/>
    <lineage>
        <taxon>Bacteria</taxon>
        <taxon>Pseudomonadati</taxon>
        <taxon>Pseudomonadota</taxon>
        <taxon>Alphaproteobacteria</taxon>
        <taxon>Caulobacterales</taxon>
        <taxon>Caulobacteraceae</taxon>
        <taxon>Caulobacter</taxon>
    </lineage>
</organism>
<dbReference type="EMBL" id="CP026100">
    <property type="protein sequence ID" value="AYV48421.1"/>
    <property type="molecule type" value="Genomic_DNA"/>
</dbReference>
<keyword evidence="4" id="KW-1185">Reference proteome</keyword>
<dbReference type="Proteomes" id="UP000281192">
    <property type="component" value="Chromosome"/>
</dbReference>
<evidence type="ECO:0000313" key="1">
    <source>
        <dbReference type="EMBL" id="AYV48421.1"/>
    </source>
</evidence>
<accession>A0A2N5CPM1</accession>
<protein>
    <recommendedName>
        <fullName evidence="5">DUF4279 domain-containing protein</fullName>
    </recommendedName>
</protein>
<dbReference type="InterPro" id="IPR025459">
    <property type="entry name" value="DUF4279"/>
</dbReference>
<dbReference type="AlphaFoldDB" id="A0A2N5CPM1"/>
<evidence type="ECO:0000313" key="3">
    <source>
        <dbReference type="Proteomes" id="UP000234483"/>
    </source>
</evidence>
<name>A0A2N5CPM1_9CAUL</name>
<dbReference type="Pfam" id="PF14106">
    <property type="entry name" value="DUF4279"/>
    <property type="match status" value="1"/>
</dbReference>
<dbReference type="RefSeq" id="WP_101714821.1">
    <property type="nucleotide sequence ID" value="NZ_CP026100.1"/>
</dbReference>